<keyword evidence="8" id="KW-1185">Reference proteome</keyword>
<accession>A0A166Q3R1</accession>
<evidence type="ECO:0000259" key="6">
    <source>
        <dbReference type="PROSITE" id="PS50850"/>
    </source>
</evidence>
<protein>
    <submittedName>
        <fullName evidence="7">Major facilitator superfamily protein</fullName>
    </submittedName>
</protein>
<dbReference type="InterPro" id="IPR020846">
    <property type="entry name" value="MFS_dom"/>
</dbReference>
<evidence type="ECO:0000313" key="8">
    <source>
        <dbReference type="Proteomes" id="UP000076584"/>
    </source>
</evidence>
<keyword evidence="2 5" id="KW-0812">Transmembrane</keyword>
<sequence length="181" mass="19767">MATGAPVHGTVQLIDAEGVLHVEHVAGQREIVLVPQPTDDPNDTLRWGKHRKLVAMTTAMVWCFFIGAIISGLSPAYILINADTGISVADLSTGNGLMFLIMGWVTVITQRIALTYGRRGTLLGSAFLVTCMTIWTAFVKSRVEFFANQLLFGTFTSTQETIIEIIVGDVYSTHDRGFYLG</sequence>
<dbReference type="Proteomes" id="UP000076584">
    <property type="component" value="Unassembled WGS sequence"/>
</dbReference>
<feature type="domain" description="Major facilitator superfamily (MFS) profile" evidence="6">
    <location>
        <begin position="55"/>
        <end position="181"/>
    </location>
</feature>
<dbReference type="GO" id="GO:0005886">
    <property type="term" value="C:plasma membrane"/>
    <property type="evidence" value="ECO:0007669"/>
    <property type="project" value="TreeGrafter"/>
</dbReference>
<dbReference type="InterPro" id="IPR036259">
    <property type="entry name" value="MFS_trans_sf"/>
</dbReference>
<evidence type="ECO:0000256" key="2">
    <source>
        <dbReference type="ARBA" id="ARBA00022692"/>
    </source>
</evidence>
<dbReference type="SUPFAM" id="SSF103473">
    <property type="entry name" value="MFS general substrate transporter"/>
    <property type="match status" value="1"/>
</dbReference>
<evidence type="ECO:0000256" key="1">
    <source>
        <dbReference type="ARBA" id="ARBA00004141"/>
    </source>
</evidence>
<dbReference type="EMBL" id="LFIW01002536">
    <property type="protein sequence ID" value="KZL67482.1"/>
    <property type="molecule type" value="Genomic_DNA"/>
</dbReference>
<keyword evidence="3 5" id="KW-1133">Transmembrane helix</keyword>
<name>A0A166Q3R1_COLIC</name>
<comment type="subcellular location">
    <subcellularLocation>
        <location evidence="1">Membrane</location>
        <topology evidence="1">Multi-pass membrane protein</topology>
    </subcellularLocation>
</comment>
<dbReference type="GO" id="GO:0022857">
    <property type="term" value="F:transmembrane transporter activity"/>
    <property type="evidence" value="ECO:0007669"/>
    <property type="project" value="InterPro"/>
</dbReference>
<feature type="transmembrane region" description="Helical" evidence="5">
    <location>
        <begin position="53"/>
        <end position="80"/>
    </location>
</feature>
<feature type="transmembrane region" description="Helical" evidence="5">
    <location>
        <begin position="120"/>
        <end position="138"/>
    </location>
</feature>
<evidence type="ECO:0000256" key="5">
    <source>
        <dbReference type="SAM" id="Phobius"/>
    </source>
</evidence>
<dbReference type="PROSITE" id="PS50850">
    <property type="entry name" value="MFS"/>
    <property type="match status" value="1"/>
</dbReference>
<feature type="transmembrane region" description="Helical" evidence="5">
    <location>
        <begin position="86"/>
        <end position="108"/>
    </location>
</feature>
<gene>
    <name evidence="7" type="ORF">CI238_01016</name>
</gene>
<evidence type="ECO:0000256" key="3">
    <source>
        <dbReference type="ARBA" id="ARBA00022989"/>
    </source>
</evidence>
<dbReference type="STRING" id="1573173.A0A166Q3R1"/>
<proteinExistence type="predicted"/>
<dbReference type="AlphaFoldDB" id="A0A166Q3R1"/>
<evidence type="ECO:0000313" key="7">
    <source>
        <dbReference type="EMBL" id="KZL67482.1"/>
    </source>
</evidence>
<organism evidence="7 8">
    <name type="scientific">Colletotrichum incanum</name>
    <name type="common">Soybean anthracnose fungus</name>
    <dbReference type="NCBI Taxonomy" id="1573173"/>
    <lineage>
        <taxon>Eukaryota</taxon>
        <taxon>Fungi</taxon>
        <taxon>Dikarya</taxon>
        <taxon>Ascomycota</taxon>
        <taxon>Pezizomycotina</taxon>
        <taxon>Sordariomycetes</taxon>
        <taxon>Hypocreomycetidae</taxon>
        <taxon>Glomerellales</taxon>
        <taxon>Glomerellaceae</taxon>
        <taxon>Colletotrichum</taxon>
        <taxon>Colletotrichum spaethianum species complex</taxon>
    </lineage>
</organism>
<evidence type="ECO:0000256" key="4">
    <source>
        <dbReference type="ARBA" id="ARBA00023136"/>
    </source>
</evidence>
<keyword evidence="4 5" id="KW-0472">Membrane</keyword>
<dbReference type="Gene3D" id="1.20.1250.20">
    <property type="entry name" value="MFS general substrate transporter like domains"/>
    <property type="match status" value="1"/>
</dbReference>
<dbReference type="PANTHER" id="PTHR23502">
    <property type="entry name" value="MAJOR FACILITATOR SUPERFAMILY"/>
    <property type="match status" value="1"/>
</dbReference>
<dbReference type="PANTHER" id="PTHR23502:SF30">
    <property type="entry name" value="TRANSPORTER, PUTATIVE (AFU_ORTHOLOGUE AFUA_8G04702)-RELATED"/>
    <property type="match status" value="1"/>
</dbReference>
<reference evidence="7 8" key="1">
    <citation type="submission" date="2015-06" db="EMBL/GenBank/DDBJ databases">
        <title>Survival trade-offs in plant roots during colonization by closely related pathogenic and mutualistic fungi.</title>
        <authorList>
            <person name="Hacquard S."/>
            <person name="Kracher B."/>
            <person name="Hiruma K."/>
            <person name="Weinman A."/>
            <person name="Muench P."/>
            <person name="Garrido Oter R."/>
            <person name="Ver Loren van Themaat E."/>
            <person name="Dallerey J.-F."/>
            <person name="Damm U."/>
            <person name="Henrissat B."/>
            <person name="Lespinet O."/>
            <person name="Thon M."/>
            <person name="Kemen E."/>
            <person name="McHardy A.C."/>
            <person name="Schulze-Lefert P."/>
            <person name="O'Connell R.J."/>
        </authorList>
    </citation>
    <scope>NUCLEOTIDE SEQUENCE [LARGE SCALE GENOMIC DNA]</scope>
    <source>
        <strain evidence="7 8">MAFF 238704</strain>
    </source>
</reference>
<comment type="caution">
    <text evidence="7">The sequence shown here is derived from an EMBL/GenBank/DDBJ whole genome shotgun (WGS) entry which is preliminary data.</text>
</comment>